<protein>
    <submittedName>
        <fullName evidence="3">WD_REPEATS_REGION domain-containing protein</fullName>
    </submittedName>
</protein>
<proteinExistence type="predicted"/>
<accession>A0A1I8HUS2</accession>
<feature type="region of interest" description="Disordered" evidence="1">
    <location>
        <begin position="33"/>
        <end position="85"/>
    </location>
</feature>
<dbReference type="Proteomes" id="UP000095280">
    <property type="component" value="Unplaced"/>
</dbReference>
<evidence type="ECO:0000313" key="2">
    <source>
        <dbReference type="Proteomes" id="UP000095280"/>
    </source>
</evidence>
<evidence type="ECO:0000256" key="1">
    <source>
        <dbReference type="SAM" id="MobiDB-lite"/>
    </source>
</evidence>
<evidence type="ECO:0000313" key="3">
    <source>
        <dbReference type="WBParaSite" id="maker-uti_cns_0007892-snap-gene-0.9-mRNA-1"/>
    </source>
</evidence>
<dbReference type="WBParaSite" id="maker-uti_cns_0007892-snap-gene-0.9-mRNA-1">
    <property type="protein sequence ID" value="maker-uti_cns_0007892-snap-gene-0.9-mRNA-1"/>
    <property type="gene ID" value="maker-uti_cns_0007892-snap-gene-0.9"/>
</dbReference>
<reference evidence="3" key="1">
    <citation type="submission" date="2016-11" db="UniProtKB">
        <authorList>
            <consortium name="WormBaseParasite"/>
        </authorList>
    </citation>
    <scope>IDENTIFICATION</scope>
</reference>
<organism evidence="2 3">
    <name type="scientific">Macrostomum lignano</name>
    <dbReference type="NCBI Taxonomy" id="282301"/>
    <lineage>
        <taxon>Eukaryota</taxon>
        <taxon>Metazoa</taxon>
        <taxon>Spiralia</taxon>
        <taxon>Lophotrochozoa</taxon>
        <taxon>Platyhelminthes</taxon>
        <taxon>Rhabditophora</taxon>
        <taxon>Macrostomorpha</taxon>
        <taxon>Macrostomida</taxon>
        <taxon>Macrostomidae</taxon>
        <taxon>Macrostomum</taxon>
    </lineage>
</organism>
<name>A0A1I8HUS2_9PLAT</name>
<feature type="compositionally biased region" description="Basic residues" evidence="1">
    <location>
        <begin position="61"/>
        <end position="76"/>
    </location>
</feature>
<keyword evidence="2" id="KW-1185">Reference proteome</keyword>
<dbReference type="AlphaFoldDB" id="A0A1I8HUS2"/>
<sequence>SASFLSCFSLQAQHNMAAFPTLAPISAPRLTFAFGSDEPEPASQTGSETAETPRKCSAASRPRRARARPTHYRPRHGLATVGGARAHAPQSAHSCHFLGISADSGLLVTLRTQCGD</sequence>